<evidence type="ECO:0000313" key="3">
    <source>
        <dbReference type="EMBL" id="PSR99045.1"/>
    </source>
</evidence>
<evidence type="ECO:0000313" key="4">
    <source>
        <dbReference type="Proteomes" id="UP000186601"/>
    </source>
</evidence>
<feature type="region of interest" description="Disordered" evidence="1">
    <location>
        <begin position="254"/>
        <end position="306"/>
    </location>
</feature>
<dbReference type="AlphaFoldDB" id="A0A2R6PYW4"/>
<feature type="chain" id="PRO_5015351390" evidence="2">
    <location>
        <begin position="20"/>
        <end position="526"/>
    </location>
</feature>
<feature type="region of interest" description="Disordered" evidence="1">
    <location>
        <begin position="335"/>
        <end position="424"/>
    </location>
</feature>
<reference evidence="3 4" key="1">
    <citation type="submission" date="2018-02" db="EMBL/GenBank/DDBJ databases">
        <title>Genome sequence of the basidiomycete white-rot fungus Phlebia centrifuga.</title>
        <authorList>
            <person name="Granchi Z."/>
            <person name="Peng M."/>
            <person name="de Vries R.P."/>
            <person name="Hilden K."/>
            <person name="Makela M.R."/>
            <person name="Grigoriev I."/>
            <person name="Riley R."/>
        </authorList>
    </citation>
    <scope>NUCLEOTIDE SEQUENCE [LARGE SCALE GENOMIC DNA]</scope>
    <source>
        <strain evidence="3 4">FBCC195</strain>
    </source>
</reference>
<feature type="compositionally biased region" description="Pro residues" evidence="1">
    <location>
        <begin position="347"/>
        <end position="364"/>
    </location>
</feature>
<name>A0A2R6PYW4_9APHY</name>
<accession>A0A2R6PYW4</accession>
<protein>
    <submittedName>
        <fullName evidence="3">Uncharacterized protein</fullName>
    </submittedName>
</protein>
<proteinExistence type="predicted"/>
<dbReference type="EMBL" id="MLYV02000426">
    <property type="protein sequence ID" value="PSR99045.1"/>
    <property type="molecule type" value="Genomic_DNA"/>
</dbReference>
<feature type="compositionally biased region" description="Basic and acidic residues" evidence="1">
    <location>
        <begin position="391"/>
        <end position="408"/>
    </location>
</feature>
<keyword evidence="2" id="KW-0732">Signal</keyword>
<evidence type="ECO:0000256" key="2">
    <source>
        <dbReference type="SAM" id="SignalP"/>
    </source>
</evidence>
<organism evidence="3 4">
    <name type="scientific">Hermanssonia centrifuga</name>
    <dbReference type="NCBI Taxonomy" id="98765"/>
    <lineage>
        <taxon>Eukaryota</taxon>
        <taxon>Fungi</taxon>
        <taxon>Dikarya</taxon>
        <taxon>Basidiomycota</taxon>
        <taxon>Agaricomycotina</taxon>
        <taxon>Agaricomycetes</taxon>
        <taxon>Polyporales</taxon>
        <taxon>Meruliaceae</taxon>
        <taxon>Hermanssonia</taxon>
    </lineage>
</organism>
<keyword evidence="4" id="KW-1185">Reference proteome</keyword>
<feature type="signal peptide" evidence="2">
    <location>
        <begin position="1"/>
        <end position="19"/>
    </location>
</feature>
<comment type="caution">
    <text evidence="3">The sequence shown here is derived from an EMBL/GenBank/DDBJ whole genome shotgun (WGS) entry which is preliminary data.</text>
</comment>
<sequence length="526" mass="58431">MFILYLPLLGFLALMGIYSNTPQTILTYFHTSIRTLDVFNIPTIGRTIDNSELQIHPTPLSLPGSSIHSSKPRVHHVYVTTQDGTRFFVLSALVMVAWLVYNLRRNTHMSDPRAECTQVSFGSYESASQFLDRNLPHGPLNISRTASTKDEDDEEVEEIEELISPKVQEQCNVPDRSLEWALAVVGRQADQGRQGSPSPPRREAMLRKVKRTEVRPGCGPMKLIGAPETIEFEGSQASIVEYHSVPAALTTTQLSGVSNGSGRDSPRLTEFEAAPSPIGPSGHPETFNTLKNRTYPPRAPATPGPCCSAWPPEAPSPSKLPKLCSSFFDKSINDIVASDGGSRPSVVRPPPRSVTPPAAPPASPTSPQNWRDRQSRPTLADSGLRMLKHWLGMERRRERISQNREPRNGPRSARTPAKAVADRFSSPKTKGICMTWADEMEFLDDLDETLVEQSSMFSATRKHVVEFPGKKLTKSAEDAYHPAISQRARKERRPISVQSRKRSVSFKACNDLEDSDEEIILYNPRS</sequence>
<evidence type="ECO:0000256" key="1">
    <source>
        <dbReference type="SAM" id="MobiDB-lite"/>
    </source>
</evidence>
<feature type="region of interest" description="Disordered" evidence="1">
    <location>
        <begin position="475"/>
        <end position="501"/>
    </location>
</feature>
<dbReference type="Proteomes" id="UP000186601">
    <property type="component" value="Unassembled WGS sequence"/>
</dbReference>
<gene>
    <name evidence="3" type="ORF">PHLCEN_2v4202</name>
</gene>